<dbReference type="Pfam" id="PF01244">
    <property type="entry name" value="Peptidase_M19"/>
    <property type="match status" value="1"/>
</dbReference>
<dbReference type="PROSITE" id="PS51365">
    <property type="entry name" value="RENAL_DIPEPTIDASE_2"/>
    <property type="match status" value="1"/>
</dbReference>
<reference evidence="1 2" key="1">
    <citation type="submission" date="2018-06" db="EMBL/GenBank/DDBJ databases">
        <title>Complete Genome Sequence of the Microcystin-Degrading Bacterium Sphingosinicella microcystinivorans Strain B-9.</title>
        <authorList>
            <person name="Jin H."/>
            <person name="Nishizawa T."/>
            <person name="Guo Y."/>
            <person name="Nishizawa A."/>
            <person name="Park H."/>
            <person name="Kato H."/>
            <person name="Tsuji K."/>
            <person name="Harada K."/>
        </authorList>
    </citation>
    <scope>NUCLEOTIDE SEQUENCE [LARGE SCALE GENOMIC DNA]</scope>
    <source>
        <strain evidence="1 2">B9</strain>
    </source>
</reference>
<protein>
    <submittedName>
        <fullName evidence="1">Membrane dipeptidase</fullName>
    </submittedName>
</protein>
<dbReference type="RefSeq" id="WP_126494671.1">
    <property type="nucleotide sequence ID" value="NZ_AP018711.1"/>
</dbReference>
<dbReference type="Gene3D" id="3.20.20.140">
    <property type="entry name" value="Metal-dependent hydrolases"/>
    <property type="match status" value="1"/>
</dbReference>
<dbReference type="PANTHER" id="PTHR10443:SF12">
    <property type="entry name" value="DIPEPTIDASE"/>
    <property type="match status" value="1"/>
</dbReference>
<dbReference type="GO" id="GO:0070573">
    <property type="term" value="F:metallodipeptidase activity"/>
    <property type="evidence" value="ECO:0007669"/>
    <property type="project" value="InterPro"/>
</dbReference>
<dbReference type="Proteomes" id="UP000275727">
    <property type="component" value="Chromosome"/>
</dbReference>
<organism evidence="1 2">
    <name type="scientific">Sphingosinicella microcystinivorans</name>
    <dbReference type="NCBI Taxonomy" id="335406"/>
    <lineage>
        <taxon>Bacteria</taxon>
        <taxon>Pseudomonadati</taxon>
        <taxon>Pseudomonadota</taxon>
        <taxon>Alphaproteobacteria</taxon>
        <taxon>Sphingomonadales</taxon>
        <taxon>Sphingosinicellaceae</taxon>
        <taxon>Sphingosinicella</taxon>
    </lineage>
</organism>
<sequence>MNAKALITSSLVWDNHGCMPLRPLDQDFLPQLELYRSSGVDVVMINVGFGEQGVEEHFRMIAHFRHWISARSDRYLLIDSVDDIVRARETGRLAIGFDIEGANGIGDQISLISTYYDLGVRWMLMAYNRNNRVGGGCQDDDGGLTAFGRQVLDEMARVGMVACCTHTGYRTARDVMEYSEKPVIFSHSNPRAIWDHPRNIPDDLITACAGTGGVVCLNGIGIFLGANDSSSETYFRHMDHVVQLVGADHVGIGLDYVFDRQELDEYIKKMRDTFPPGLGYEVGEGLKLVSPAQIEELIELQIKAGYHDNDISKILGGNLVRVANIVWKPAGIASREARGVTPGVVE</sequence>
<dbReference type="EMBL" id="AP018711">
    <property type="protein sequence ID" value="BBE34112.1"/>
    <property type="molecule type" value="Genomic_DNA"/>
</dbReference>
<dbReference type="GO" id="GO:0006508">
    <property type="term" value="P:proteolysis"/>
    <property type="evidence" value="ECO:0007669"/>
    <property type="project" value="InterPro"/>
</dbReference>
<dbReference type="SUPFAM" id="SSF51556">
    <property type="entry name" value="Metallo-dependent hydrolases"/>
    <property type="match status" value="1"/>
</dbReference>
<dbReference type="KEGG" id="smic:SmB9_17700"/>
<gene>
    <name evidence="1" type="ORF">SmB9_17700</name>
</gene>
<dbReference type="AlphaFoldDB" id="A0AAD1D6A3"/>
<name>A0AAD1D6A3_SPHMI</name>
<evidence type="ECO:0000313" key="2">
    <source>
        <dbReference type="Proteomes" id="UP000275727"/>
    </source>
</evidence>
<dbReference type="PANTHER" id="PTHR10443">
    <property type="entry name" value="MICROSOMAL DIPEPTIDASE"/>
    <property type="match status" value="1"/>
</dbReference>
<dbReference type="InterPro" id="IPR008257">
    <property type="entry name" value="Pept_M19"/>
</dbReference>
<proteinExistence type="predicted"/>
<evidence type="ECO:0000313" key="1">
    <source>
        <dbReference type="EMBL" id="BBE34112.1"/>
    </source>
</evidence>
<accession>A0AAD1D6A3</accession>
<dbReference type="InterPro" id="IPR032466">
    <property type="entry name" value="Metal_Hydrolase"/>
</dbReference>